<protein>
    <submittedName>
        <fullName evidence="2">Uncharacterized protein</fullName>
    </submittedName>
</protein>
<organism evidence="2 3">
    <name type="scientific">Rhizophagus irregularis</name>
    <dbReference type="NCBI Taxonomy" id="588596"/>
    <lineage>
        <taxon>Eukaryota</taxon>
        <taxon>Fungi</taxon>
        <taxon>Fungi incertae sedis</taxon>
        <taxon>Mucoromycota</taxon>
        <taxon>Glomeromycotina</taxon>
        <taxon>Glomeromycetes</taxon>
        <taxon>Glomerales</taxon>
        <taxon>Glomeraceae</taxon>
        <taxon>Rhizophagus</taxon>
    </lineage>
</organism>
<reference evidence="2 3" key="1">
    <citation type="submission" date="2015-10" db="EMBL/GenBank/DDBJ databases">
        <title>Genome analyses suggest a sexual origin of heterokaryosis in a supposedly ancient asexual fungus.</title>
        <authorList>
            <person name="Ropars J."/>
            <person name="Sedzielewska K."/>
            <person name="Noel J."/>
            <person name="Charron P."/>
            <person name="Farinelli L."/>
            <person name="Marton T."/>
            <person name="Kruger M."/>
            <person name="Pelin A."/>
            <person name="Brachmann A."/>
            <person name="Corradi N."/>
        </authorList>
    </citation>
    <scope>NUCLEOTIDE SEQUENCE [LARGE SCALE GENOMIC DNA]</scope>
    <source>
        <strain evidence="2 3">A4</strain>
    </source>
</reference>
<proteinExistence type="predicted"/>
<dbReference type="VEuPathDB" id="FungiDB:RhiirA1_471868"/>
<dbReference type="VEuPathDB" id="FungiDB:FUN_002748"/>
<dbReference type="Proteomes" id="UP000234323">
    <property type="component" value="Unassembled WGS sequence"/>
</dbReference>
<name>A0A2I1HK70_9GLOM</name>
<dbReference type="VEuPathDB" id="FungiDB:FUN_002747"/>
<feature type="region of interest" description="Disordered" evidence="1">
    <location>
        <begin position="1013"/>
        <end position="1057"/>
    </location>
</feature>
<feature type="compositionally biased region" description="Basic and acidic residues" evidence="1">
    <location>
        <begin position="1013"/>
        <end position="1034"/>
    </location>
</feature>
<comment type="caution">
    <text evidence="2">The sequence shown here is derived from an EMBL/GenBank/DDBJ whole genome shotgun (WGS) entry which is preliminary data.</text>
</comment>
<gene>
    <name evidence="2" type="ORF">RhiirA4_481856</name>
</gene>
<keyword evidence="3" id="KW-1185">Reference proteome</keyword>
<dbReference type="EMBL" id="LLXI01003452">
    <property type="protein sequence ID" value="PKY59263.1"/>
    <property type="molecule type" value="Genomic_DNA"/>
</dbReference>
<accession>A0A2I1HK70</accession>
<feature type="compositionally biased region" description="Low complexity" evidence="1">
    <location>
        <begin position="81"/>
        <end position="95"/>
    </location>
</feature>
<dbReference type="AlphaFoldDB" id="A0A2I1HK70"/>
<sequence length="1103" mass="127580">MLNFEIDNNSMLPREFGLKNVGRDGENKIFGEFFEEDSFDQLSFRFSNALNEMLAHENEEDSEIESYAGEYDSEIEAELLEQNNNSDDEQNTNNECEGERNEIIPNDMDGGPTCKQSNVQSVSSITPCVIIDNIQGTIKRCGKTYKLRKIRNLYGTWQIDRDAVQQVNNNYLGVCDSHFLYDQNQIHNPKDKISKEFTTSDAIIQHRRCIGCKQYITFYSRGEGCSNHSWLVNGRNVQVPCNGLVYCNALKETFLSEQSLKINKPRCICCSCYERLDGHIHKRTGREAILPFLPTPLTKTTSSLTKSDETLSLFIVQILFLDTFSKNKLQDVDIETINCESLGRKFGIKLWKSREVTNEKKELLSSPESLFEYYHAFPNFITEFFGGMLMEIYKRKLAVNNRKRKQRGQTIKTLPENIIMKIVTFFVSVLTGIAFPSCNIWLTNVLSSLARKPKLLSSLHRLLSLWNIVGYSERHERNLEKERINNAVPTQRLYQKLDIWNLAVIDNIDFKQKTFSFGNIYDTTRNSSHATLRMAFQSVIPNYLATCQEELITLEEDNRIFGMNFTTQEALDGFQSILENLLDFRSTNEGNLEYNQNFDAEIIKKAILEKFEHGCKGPSPHVVILEPGDNPNSDQAILGAATMYKADFNLQETAYLDIVADEAIYHQLVRCQEQWPQLRPLLGQWHTSKDFCSVLIVLFSSYGLLNLARRLGVQFLDKFEAAVDYRTTSRVLDFLWVAVGVSINIFTKRKNINLSEIMNENTDTNIFLKIWYLYYQWAGIWKAHRIGMRIGNHNLQRDALAAASPLFPSAGKSNYAVAIAQHLSTLTKYPKLNEILQHVGAFRIPKNIDDDGSENQKPVCFGFDEALETFGVHFIKQNISGNIIDEMKLKANIKAAQSERERVDLLLCEYLEDTSISQSKRAINSRRKALWELVEDLVMIFDMTDPLSHQIFKDLKPPKIHKTGYEKLLACYENGLERMQIIYKQDVIKSEPQNAQERRALEVRRTKYKDYAETKRNEREAKRIERETRRRDKIPLNNDQPELHVDDNNNQTSKRRRKVLAHEEQILERLLAYEKISSHIYDETLQLLGAEWDKKRLNKQVIH</sequence>
<dbReference type="VEuPathDB" id="FungiDB:RhiirFUN_001791"/>
<evidence type="ECO:0000313" key="2">
    <source>
        <dbReference type="EMBL" id="PKY59263.1"/>
    </source>
</evidence>
<evidence type="ECO:0000256" key="1">
    <source>
        <dbReference type="SAM" id="MobiDB-lite"/>
    </source>
</evidence>
<feature type="region of interest" description="Disordered" evidence="1">
    <location>
        <begin position="81"/>
        <end position="111"/>
    </location>
</feature>
<evidence type="ECO:0000313" key="3">
    <source>
        <dbReference type="Proteomes" id="UP000234323"/>
    </source>
</evidence>